<keyword evidence="8" id="KW-1185">Reference proteome</keyword>
<protein>
    <recommendedName>
        <fullName evidence="2">precorrin-2 dehydrogenase</fullName>
        <ecNumber evidence="2">1.3.1.76</ecNumber>
    </recommendedName>
</protein>
<dbReference type="UniPathway" id="UPA00262">
    <property type="reaction ID" value="UER00222"/>
</dbReference>
<dbReference type="Proteomes" id="UP000652847">
    <property type="component" value="Unassembled WGS sequence"/>
</dbReference>
<evidence type="ECO:0000256" key="6">
    <source>
        <dbReference type="ARBA" id="ARBA00047561"/>
    </source>
</evidence>
<comment type="catalytic activity">
    <reaction evidence="6">
        <text>precorrin-2 + NAD(+) = sirohydrochlorin + NADH + 2 H(+)</text>
        <dbReference type="Rhea" id="RHEA:15613"/>
        <dbReference type="ChEBI" id="CHEBI:15378"/>
        <dbReference type="ChEBI" id="CHEBI:57540"/>
        <dbReference type="ChEBI" id="CHEBI:57945"/>
        <dbReference type="ChEBI" id="CHEBI:58351"/>
        <dbReference type="ChEBI" id="CHEBI:58827"/>
        <dbReference type="EC" id="1.3.1.76"/>
    </reaction>
</comment>
<dbReference type="AlphaFoldDB" id="A0A8I0AJW7"/>
<reference evidence="7 8" key="1">
    <citation type="submission" date="2020-08" db="EMBL/GenBank/DDBJ databases">
        <title>Genome public.</title>
        <authorList>
            <person name="Liu C."/>
            <person name="Sun Q."/>
        </authorList>
    </citation>
    <scope>NUCLEOTIDE SEQUENCE [LARGE SCALE GENOMIC DNA]</scope>
    <source>
        <strain evidence="7 8">BX17</strain>
    </source>
</reference>
<evidence type="ECO:0000313" key="7">
    <source>
        <dbReference type="EMBL" id="MBC5651674.1"/>
    </source>
</evidence>
<dbReference type="GO" id="GO:0004325">
    <property type="term" value="F:ferrochelatase activity"/>
    <property type="evidence" value="ECO:0007669"/>
    <property type="project" value="InterPro"/>
</dbReference>
<comment type="caution">
    <text evidence="7">The sequence shown here is derived from an EMBL/GenBank/DDBJ whole genome shotgun (WGS) entry which is preliminary data.</text>
</comment>
<dbReference type="EMBL" id="JACOOT010000025">
    <property type="protein sequence ID" value="MBC5651674.1"/>
    <property type="molecule type" value="Genomic_DNA"/>
</dbReference>
<organism evidence="7 8">
    <name type="scientific">Blautia segnis</name>
    <dbReference type="NCBI Taxonomy" id="2763030"/>
    <lineage>
        <taxon>Bacteria</taxon>
        <taxon>Bacillati</taxon>
        <taxon>Bacillota</taxon>
        <taxon>Clostridia</taxon>
        <taxon>Lachnospirales</taxon>
        <taxon>Lachnospiraceae</taxon>
        <taxon>Blautia</taxon>
    </lineage>
</organism>
<evidence type="ECO:0000313" key="8">
    <source>
        <dbReference type="Proteomes" id="UP000652847"/>
    </source>
</evidence>
<name>A0A8I0AJW7_9FIRM</name>
<evidence type="ECO:0000256" key="4">
    <source>
        <dbReference type="ARBA" id="ARBA00023027"/>
    </source>
</evidence>
<dbReference type="GO" id="GO:0043115">
    <property type="term" value="F:precorrin-2 dehydrogenase activity"/>
    <property type="evidence" value="ECO:0007669"/>
    <property type="project" value="UniProtKB-EC"/>
</dbReference>
<dbReference type="Pfam" id="PF13241">
    <property type="entry name" value="NAD_binding_7"/>
    <property type="match status" value="1"/>
</dbReference>
<evidence type="ECO:0000256" key="2">
    <source>
        <dbReference type="ARBA" id="ARBA00012400"/>
    </source>
</evidence>
<gene>
    <name evidence="7" type="ORF">H8S54_11255</name>
</gene>
<keyword evidence="3" id="KW-0560">Oxidoreductase</keyword>
<evidence type="ECO:0000256" key="5">
    <source>
        <dbReference type="ARBA" id="ARBA00023244"/>
    </source>
</evidence>
<dbReference type="GO" id="GO:0019354">
    <property type="term" value="P:siroheme biosynthetic process"/>
    <property type="evidence" value="ECO:0007669"/>
    <property type="project" value="UniProtKB-UniPathway"/>
</dbReference>
<dbReference type="InterPro" id="IPR036291">
    <property type="entry name" value="NAD(P)-bd_dom_sf"/>
</dbReference>
<dbReference type="SUPFAM" id="SSF75615">
    <property type="entry name" value="Siroheme synthase middle domains-like"/>
    <property type="match status" value="1"/>
</dbReference>
<dbReference type="InterPro" id="IPR028161">
    <property type="entry name" value="Met8-like"/>
</dbReference>
<sequence>MKNKRYFPLYVDLSDKNVVVVGGGTIATRRVKALLLFTRNITVIAPKMTADLWELGKLGKIQIQPRPVKKSDFSMAYMVLAVTNNRELNEEIYHACKEEGIYVNVASDKDLCDFYFPGICLKDDVVVGITASGMNHKKARAVREKVQALLEEIAKDEESYE</sequence>
<dbReference type="NCBIfam" id="TIGR01470">
    <property type="entry name" value="cysG_Nterm"/>
    <property type="match status" value="1"/>
</dbReference>
<evidence type="ECO:0000256" key="3">
    <source>
        <dbReference type="ARBA" id="ARBA00023002"/>
    </source>
</evidence>
<dbReference type="PANTHER" id="PTHR35330:SF1">
    <property type="entry name" value="SIROHEME BIOSYNTHESIS PROTEIN MET8"/>
    <property type="match status" value="1"/>
</dbReference>
<dbReference type="RefSeq" id="WP_021926037.1">
    <property type="nucleotide sequence ID" value="NZ_JACOOT010000025.1"/>
</dbReference>
<dbReference type="InterPro" id="IPR006367">
    <property type="entry name" value="Sirohaem_synthase_N"/>
</dbReference>
<evidence type="ECO:0000256" key="1">
    <source>
        <dbReference type="ARBA" id="ARBA00005010"/>
    </source>
</evidence>
<dbReference type="PANTHER" id="PTHR35330">
    <property type="entry name" value="SIROHEME BIOSYNTHESIS PROTEIN MET8"/>
    <property type="match status" value="1"/>
</dbReference>
<dbReference type="Gene3D" id="3.40.50.720">
    <property type="entry name" value="NAD(P)-binding Rossmann-like Domain"/>
    <property type="match status" value="1"/>
</dbReference>
<comment type="pathway">
    <text evidence="1">Porphyrin-containing compound metabolism; siroheme biosynthesis; sirohydrochlorin from precorrin-2: step 1/1.</text>
</comment>
<keyword evidence="4" id="KW-0520">NAD</keyword>
<proteinExistence type="predicted"/>
<accession>A0A8I0AJW7</accession>
<dbReference type="SUPFAM" id="SSF51735">
    <property type="entry name" value="NAD(P)-binding Rossmann-fold domains"/>
    <property type="match status" value="1"/>
</dbReference>
<dbReference type="EC" id="1.3.1.76" evidence="2"/>
<keyword evidence="5" id="KW-0627">Porphyrin biosynthesis</keyword>